<dbReference type="AlphaFoldDB" id="A0A821CXM1"/>
<reference evidence="2" key="1">
    <citation type="submission" date="2021-02" db="EMBL/GenBank/DDBJ databases">
        <authorList>
            <person name="Nowell W R."/>
        </authorList>
    </citation>
    <scope>NUCLEOTIDE SEQUENCE</scope>
</reference>
<dbReference type="Proteomes" id="UP000663869">
    <property type="component" value="Unassembled WGS sequence"/>
</dbReference>
<dbReference type="Proteomes" id="UP000663862">
    <property type="component" value="Unassembled WGS sequence"/>
</dbReference>
<gene>
    <name evidence="1" type="ORF">FME351_LOCUS26779</name>
    <name evidence="2" type="ORF">TSG867_LOCUS28539</name>
</gene>
<comment type="caution">
    <text evidence="2">The sequence shown here is derived from an EMBL/GenBank/DDBJ whole genome shotgun (WGS) entry which is preliminary data.</text>
</comment>
<name>A0A821CXM1_9BILA</name>
<evidence type="ECO:0000313" key="1">
    <source>
        <dbReference type="EMBL" id="CAF3687032.1"/>
    </source>
</evidence>
<dbReference type="EMBL" id="CAJNYU010003618">
    <property type="protein sequence ID" value="CAF3687032.1"/>
    <property type="molecule type" value="Genomic_DNA"/>
</dbReference>
<dbReference type="EMBL" id="CAJOBQ010003626">
    <property type="protein sequence ID" value="CAF4612707.1"/>
    <property type="molecule type" value="Genomic_DNA"/>
</dbReference>
<evidence type="ECO:0000313" key="3">
    <source>
        <dbReference type="Proteomes" id="UP000663862"/>
    </source>
</evidence>
<sequence>MLRERITRNKELLRDYEIDLGKLCQAGILLREKDILLQDLETDEQTKNGEALYLQNTLKETQDNLNPEKRLNSSIKRASKFLF</sequence>
<evidence type="ECO:0000313" key="2">
    <source>
        <dbReference type="EMBL" id="CAF4612707.1"/>
    </source>
</evidence>
<accession>A0A821CXM1</accession>
<organism evidence="2 3">
    <name type="scientific">Rotaria socialis</name>
    <dbReference type="NCBI Taxonomy" id="392032"/>
    <lineage>
        <taxon>Eukaryota</taxon>
        <taxon>Metazoa</taxon>
        <taxon>Spiralia</taxon>
        <taxon>Gnathifera</taxon>
        <taxon>Rotifera</taxon>
        <taxon>Eurotatoria</taxon>
        <taxon>Bdelloidea</taxon>
        <taxon>Philodinida</taxon>
        <taxon>Philodinidae</taxon>
        <taxon>Rotaria</taxon>
    </lineage>
</organism>
<proteinExistence type="predicted"/>
<protein>
    <submittedName>
        <fullName evidence="2">Uncharacterized protein</fullName>
    </submittedName>
</protein>